<dbReference type="InterPro" id="IPR005707">
    <property type="entry name" value="Ribosomal_uS2_euk/arc"/>
</dbReference>
<dbReference type="KEGG" id="nsu:110576690"/>
<keyword evidence="3" id="KW-0687">Ribonucleoprotein</keyword>
<organism evidence="6 7">
    <name type="scientific">Neomonachus schauinslandi</name>
    <name type="common">Hawaiian monk seal</name>
    <name type="synonym">Monachus schauinslandi</name>
    <dbReference type="NCBI Taxonomy" id="29088"/>
    <lineage>
        <taxon>Eukaryota</taxon>
        <taxon>Metazoa</taxon>
        <taxon>Chordata</taxon>
        <taxon>Craniata</taxon>
        <taxon>Vertebrata</taxon>
        <taxon>Euteleostomi</taxon>
        <taxon>Mammalia</taxon>
        <taxon>Eutheria</taxon>
        <taxon>Laurasiatheria</taxon>
        <taxon>Carnivora</taxon>
        <taxon>Caniformia</taxon>
        <taxon>Pinnipedia</taxon>
        <taxon>Phocidae</taxon>
        <taxon>Monachinae</taxon>
        <taxon>Monachini</taxon>
        <taxon>Neomonachus</taxon>
    </lineage>
</organism>
<proteinExistence type="inferred from homology"/>
<keyword evidence="2" id="KW-0689">Ribosomal protein</keyword>
<evidence type="ECO:0000256" key="2">
    <source>
        <dbReference type="ARBA" id="ARBA00022980"/>
    </source>
</evidence>
<comment type="similarity">
    <text evidence="1">Belongs to the universal ribosomal protein uS2 family.</text>
</comment>
<name>A0A8M1MQK7_NEOSC</name>
<evidence type="ECO:0000313" key="7">
    <source>
        <dbReference type="RefSeq" id="XP_044774983.1"/>
    </source>
</evidence>
<dbReference type="InterPro" id="IPR023591">
    <property type="entry name" value="Ribosomal_uS2_flav_dom_sf"/>
</dbReference>
<dbReference type="GeneID" id="110576690"/>
<feature type="domain" description="Small ribosomal subunit protein uS2 C-terminal" evidence="5">
    <location>
        <begin position="120"/>
        <end position="183"/>
    </location>
</feature>
<sequence>MGARPLAGRLPPGIFTNQTQAAFWEPRLLVFLGRRADLQPLPEANLVNLPIIALYNTDAPPCCMDIAIPCNREKAHSVDLMWWVLAQEVLHVRGTIFCEHPWEAMSDLRFCRDLKRLRRKNRQAAAGKAVTQEEFGCEWTAPAPEFTAAQPKVTGWSEGMHVPSVPVQWFLGEDYRAQPTTED</sequence>
<dbReference type="Proteomes" id="UP000248481">
    <property type="component" value="Chromosome 10"/>
</dbReference>
<evidence type="ECO:0000256" key="3">
    <source>
        <dbReference type="ARBA" id="ARBA00023274"/>
    </source>
</evidence>
<dbReference type="GO" id="GO:0015935">
    <property type="term" value="C:small ribosomal subunit"/>
    <property type="evidence" value="ECO:0007669"/>
    <property type="project" value="InterPro"/>
</dbReference>
<dbReference type="PANTHER" id="PTHR11489">
    <property type="entry name" value="40S RIBOSOMAL PROTEIN SA"/>
    <property type="match status" value="1"/>
</dbReference>
<dbReference type="AlphaFoldDB" id="A0A8M1MQK7"/>
<dbReference type="GO" id="GO:0006412">
    <property type="term" value="P:translation"/>
    <property type="evidence" value="ECO:0007669"/>
    <property type="project" value="InterPro"/>
</dbReference>
<gene>
    <name evidence="7" type="primary">LOC110576690</name>
</gene>
<dbReference type="InterPro" id="IPR001865">
    <property type="entry name" value="Ribosomal_uS2"/>
</dbReference>
<evidence type="ECO:0000313" key="6">
    <source>
        <dbReference type="Proteomes" id="UP000248481"/>
    </source>
</evidence>
<dbReference type="RefSeq" id="XP_044774983.1">
    <property type="nucleotide sequence ID" value="XM_044919048.1"/>
</dbReference>
<dbReference type="Pfam" id="PF00318">
    <property type="entry name" value="Ribosomal_S2"/>
    <property type="match status" value="1"/>
</dbReference>
<evidence type="ECO:0000256" key="4">
    <source>
        <dbReference type="ARBA" id="ARBA00035401"/>
    </source>
</evidence>
<accession>A0A8M1MQK7</accession>
<dbReference type="GO" id="GO:0003735">
    <property type="term" value="F:structural constituent of ribosome"/>
    <property type="evidence" value="ECO:0007669"/>
    <property type="project" value="InterPro"/>
</dbReference>
<dbReference type="PRINTS" id="PR00395">
    <property type="entry name" value="RIBOSOMALS2"/>
</dbReference>
<dbReference type="Pfam" id="PF16122">
    <property type="entry name" value="40S_SA_C"/>
    <property type="match status" value="1"/>
</dbReference>
<protein>
    <recommendedName>
        <fullName evidence="4">40S ribosomal protein SA</fullName>
    </recommendedName>
</protein>
<keyword evidence="6" id="KW-1185">Reference proteome</keyword>
<evidence type="ECO:0000259" key="5">
    <source>
        <dbReference type="Pfam" id="PF16122"/>
    </source>
</evidence>
<evidence type="ECO:0000256" key="1">
    <source>
        <dbReference type="ARBA" id="ARBA00006242"/>
    </source>
</evidence>
<dbReference type="InterPro" id="IPR032281">
    <property type="entry name" value="Ribosomal_uS2_C"/>
</dbReference>
<dbReference type="SUPFAM" id="SSF52313">
    <property type="entry name" value="Ribosomal protein S2"/>
    <property type="match status" value="1"/>
</dbReference>
<reference evidence="7" key="1">
    <citation type="submission" date="2025-08" db="UniProtKB">
        <authorList>
            <consortium name="RefSeq"/>
        </authorList>
    </citation>
    <scope>IDENTIFICATION</scope>
    <source>
        <tissue evidence="7">Blood</tissue>
    </source>
</reference>
<dbReference type="Gene3D" id="3.40.50.10490">
    <property type="entry name" value="Glucose-6-phosphate isomerase like protein, domain 1"/>
    <property type="match status" value="1"/>
</dbReference>